<sequence>SEPTKGMRREHPTHVMVTAHW</sequence>
<name>A0A6J4PRJ2_9BURK</name>
<feature type="non-terminal residue" evidence="2">
    <location>
        <position position="1"/>
    </location>
</feature>
<accession>A0A6J4PRJ2</accession>
<reference evidence="2" key="1">
    <citation type="submission" date="2020-02" db="EMBL/GenBank/DDBJ databases">
        <authorList>
            <person name="Meier V. D."/>
        </authorList>
    </citation>
    <scope>NUCLEOTIDE SEQUENCE</scope>
    <source>
        <strain evidence="2">AVDCRST_MAG51</strain>
    </source>
</reference>
<evidence type="ECO:0000313" key="2">
    <source>
        <dbReference type="EMBL" id="CAA9417573.1"/>
    </source>
</evidence>
<proteinExistence type="predicted"/>
<organism evidence="2">
    <name type="scientific">uncultured Ramlibacter sp</name>
    <dbReference type="NCBI Taxonomy" id="260755"/>
    <lineage>
        <taxon>Bacteria</taxon>
        <taxon>Pseudomonadati</taxon>
        <taxon>Pseudomonadota</taxon>
        <taxon>Betaproteobacteria</taxon>
        <taxon>Burkholderiales</taxon>
        <taxon>Comamonadaceae</taxon>
        <taxon>Ramlibacter</taxon>
        <taxon>environmental samples</taxon>
    </lineage>
</organism>
<gene>
    <name evidence="2" type="ORF">AVDCRST_MAG51-1795</name>
</gene>
<dbReference type="AlphaFoldDB" id="A0A6J4PRJ2"/>
<feature type="region of interest" description="Disordered" evidence="1">
    <location>
        <begin position="1"/>
        <end position="21"/>
    </location>
</feature>
<protein>
    <submittedName>
        <fullName evidence="2">Uncharacterized protein</fullName>
    </submittedName>
</protein>
<feature type="compositionally biased region" description="Basic and acidic residues" evidence="1">
    <location>
        <begin position="1"/>
        <end position="13"/>
    </location>
</feature>
<evidence type="ECO:0000256" key="1">
    <source>
        <dbReference type="SAM" id="MobiDB-lite"/>
    </source>
</evidence>
<dbReference type="EMBL" id="CADCUX010000378">
    <property type="protein sequence ID" value="CAA9417573.1"/>
    <property type="molecule type" value="Genomic_DNA"/>
</dbReference>